<dbReference type="Proteomes" id="UP000681967">
    <property type="component" value="Unassembled WGS sequence"/>
</dbReference>
<organism evidence="1 2">
    <name type="scientific">Rotaria magnacalcarata</name>
    <dbReference type="NCBI Taxonomy" id="392030"/>
    <lineage>
        <taxon>Eukaryota</taxon>
        <taxon>Metazoa</taxon>
        <taxon>Spiralia</taxon>
        <taxon>Gnathifera</taxon>
        <taxon>Rotifera</taxon>
        <taxon>Eurotatoria</taxon>
        <taxon>Bdelloidea</taxon>
        <taxon>Philodinida</taxon>
        <taxon>Philodinidae</taxon>
        <taxon>Rotaria</taxon>
    </lineage>
</organism>
<dbReference type="Gene3D" id="2.115.10.20">
    <property type="entry name" value="Glycosyl hydrolase domain, family 43"/>
    <property type="match status" value="1"/>
</dbReference>
<evidence type="ECO:0000313" key="2">
    <source>
        <dbReference type="Proteomes" id="UP000681967"/>
    </source>
</evidence>
<dbReference type="SUPFAM" id="SSF75005">
    <property type="entry name" value="Arabinanase/levansucrase/invertase"/>
    <property type="match status" value="1"/>
</dbReference>
<name>A0A8S3AVR2_9BILA</name>
<protein>
    <submittedName>
        <fullName evidence="1">Uncharacterized protein</fullName>
    </submittedName>
</protein>
<feature type="non-terminal residue" evidence="1">
    <location>
        <position position="1"/>
    </location>
</feature>
<dbReference type="InterPro" id="IPR023296">
    <property type="entry name" value="Glyco_hydro_beta-prop_sf"/>
</dbReference>
<comment type="caution">
    <text evidence="1">The sequence shown here is derived from an EMBL/GenBank/DDBJ whole genome shotgun (WGS) entry which is preliminary data.</text>
</comment>
<dbReference type="EMBL" id="CAJOBH010122426">
    <property type="protein sequence ID" value="CAF4717973.1"/>
    <property type="molecule type" value="Genomic_DNA"/>
</dbReference>
<dbReference type="AlphaFoldDB" id="A0A8S3AVR2"/>
<feature type="non-terminal residue" evidence="1">
    <location>
        <position position="80"/>
    </location>
</feature>
<reference evidence="1" key="1">
    <citation type="submission" date="2021-02" db="EMBL/GenBank/DDBJ databases">
        <authorList>
            <person name="Nowell W R."/>
        </authorList>
    </citation>
    <scope>NUCLEOTIDE SEQUENCE</scope>
</reference>
<accession>A0A8S3AVR2</accession>
<sequence length="80" mass="9234">INYWMPNVGYNHRTKQYVMIYWSSRYGFKNSLVALAVASTPFGPFVNVQPLEMQGGKTISDTTNLFVDDDNTAYVRYNTR</sequence>
<evidence type="ECO:0000313" key="1">
    <source>
        <dbReference type="EMBL" id="CAF4717973.1"/>
    </source>
</evidence>
<gene>
    <name evidence="1" type="ORF">BYL167_LOCUS44757</name>
</gene>
<proteinExistence type="predicted"/>